<accession>A0A6M2CH24</accession>
<organism evidence="2">
    <name type="scientific">Rhipicephalus microplus</name>
    <name type="common">Cattle tick</name>
    <name type="synonym">Boophilus microplus</name>
    <dbReference type="NCBI Taxonomy" id="6941"/>
    <lineage>
        <taxon>Eukaryota</taxon>
        <taxon>Metazoa</taxon>
        <taxon>Ecdysozoa</taxon>
        <taxon>Arthropoda</taxon>
        <taxon>Chelicerata</taxon>
        <taxon>Arachnida</taxon>
        <taxon>Acari</taxon>
        <taxon>Parasitiformes</taxon>
        <taxon>Ixodida</taxon>
        <taxon>Ixodoidea</taxon>
        <taxon>Ixodidae</taxon>
        <taxon>Rhipicephalinae</taxon>
        <taxon>Rhipicephalus</taxon>
        <taxon>Boophilus</taxon>
    </lineage>
</organism>
<dbReference type="OrthoDB" id="6497689at2759"/>
<dbReference type="VEuPathDB" id="VectorBase:LOC119167951"/>
<evidence type="ECO:0000256" key="1">
    <source>
        <dbReference type="SAM" id="Phobius"/>
    </source>
</evidence>
<dbReference type="GO" id="GO:0043176">
    <property type="term" value="F:amine binding"/>
    <property type="evidence" value="ECO:0007669"/>
    <property type="project" value="InterPro"/>
</dbReference>
<dbReference type="AlphaFoldDB" id="A0A6M2CH24"/>
<dbReference type="EMBL" id="GHWJ01000118">
    <property type="protein sequence ID" value="NOV32855.1"/>
    <property type="molecule type" value="Transcribed_RNA"/>
</dbReference>
<name>A0A6M2CH24_RHIMP</name>
<keyword evidence="1" id="KW-0472">Membrane</keyword>
<dbReference type="Gene3D" id="2.40.128.20">
    <property type="match status" value="1"/>
</dbReference>
<evidence type="ECO:0000313" key="2">
    <source>
        <dbReference type="EMBL" id="NOV32855.1"/>
    </source>
</evidence>
<dbReference type="SUPFAM" id="SSF50814">
    <property type="entry name" value="Lipocalins"/>
    <property type="match status" value="1"/>
</dbReference>
<proteinExistence type="predicted"/>
<keyword evidence="1" id="KW-0812">Transmembrane</keyword>
<feature type="transmembrane region" description="Helical" evidence="1">
    <location>
        <begin position="6"/>
        <end position="27"/>
    </location>
</feature>
<dbReference type="InterPro" id="IPR012674">
    <property type="entry name" value="Calycin"/>
</dbReference>
<reference evidence="2" key="1">
    <citation type="submission" date="2019-09" db="EMBL/GenBank/DDBJ databases">
        <title>Organ-specific transcriptomic study of the physiology of the cattle tick, Rhipicephalus microplus.</title>
        <authorList>
            <person name="Tirloni L."/>
            <person name="Braz G."/>
            <person name="Gandara A.C.P."/>
            <person name="Sabadin G.A."/>
            <person name="da Silva R.M."/>
            <person name="Guizzo M.G."/>
            <person name="Machado J.A."/>
            <person name="Costa E.P."/>
            <person name="Gomes H.F."/>
            <person name="Moraes J."/>
            <person name="Mota M.B.S."/>
            <person name="Mesquita R.D."/>
            <person name="Alvarenga P.H."/>
            <person name="Alves F."/>
            <person name="Seixas A."/>
            <person name="da Fonseca R.N."/>
            <person name="Fogaca A."/>
            <person name="Logullo C."/>
            <person name="Tanaka A."/>
            <person name="Daffre S."/>
            <person name="Termignoni C."/>
            <person name="Vaz I.S.Jr."/>
            <person name="Oliveira P.L."/>
            <person name="Ribeiro J.M."/>
        </authorList>
    </citation>
    <scope>NUCLEOTIDE SEQUENCE</scope>
    <source>
        <strain evidence="2">Porto Alegre</strain>
    </source>
</reference>
<protein>
    <submittedName>
        <fullName evidence="2">Putative lipocalin-9 1</fullName>
    </submittedName>
</protein>
<keyword evidence="1" id="KW-1133">Transmembrane helix</keyword>
<dbReference type="Pfam" id="PF02098">
    <property type="entry name" value="His_binding"/>
    <property type="match status" value="1"/>
</dbReference>
<sequence>MGTTTLLSFSTLVGCIAFGFVGGVSVVTKSHLDGWNFLEEGVTLHVIARNYDPLGNNVSDCLRTTTVLKNSENRTAKQVVTFMNHKAGEWMSIDQGLVAFPDENGEFNFMKTAEDSAGPQMSYKFLHTEKSCCVMEVTCAGAKRTVLQVEKESTKEDTDGRHCVLWVKQDALDARHASCEEYFLRNCVTKHVYTVYNRTECTSVRSHSPAEIRSEAIG</sequence>
<dbReference type="GO" id="GO:0030682">
    <property type="term" value="P:symbiont-mediated perturbation of host defenses"/>
    <property type="evidence" value="ECO:0007669"/>
    <property type="project" value="InterPro"/>
</dbReference>
<dbReference type="InterPro" id="IPR002970">
    <property type="entry name" value="Tick_his-bd"/>
</dbReference>